<feature type="transmembrane region" description="Helical" evidence="8">
    <location>
        <begin position="104"/>
        <end position="126"/>
    </location>
</feature>
<evidence type="ECO:0000256" key="3">
    <source>
        <dbReference type="ARBA" id="ARBA00022679"/>
    </source>
</evidence>
<dbReference type="GO" id="GO:0005886">
    <property type="term" value="C:plasma membrane"/>
    <property type="evidence" value="ECO:0007669"/>
    <property type="project" value="UniProtKB-SubCell"/>
</dbReference>
<organism evidence="9 10">
    <name type="scientific">Qipengyuania algicida</name>
    <dbReference type="NCBI Taxonomy" id="1836209"/>
    <lineage>
        <taxon>Bacteria</taxon>
        <taxon>Pseudomonadati</taxon>
        <taxon>Pseudomonadota</taxon>
        <taxon>Alphaproteobacteria</taxon>
        <taxon>Sphingomonadales</taxon>
        <taxon>Erythrobacteraceae</taxon>
        <taxon>Qipengyuania</taxon>
    </lineage>
</organism>
<keyword evidence="4 8" id="KW-0812">Transmembrane</keyword>
<keyword evidence="5 8" id="KW-1133">Transmembrane helix</keyword>
<feature type="transmembrane region" description="Helical" evidence="8">
    <location>
        <begin position="132"/>
        <end position="162"/>
    </location>
</feature>
<name>A0A845AME2_9SPHN</name>
<keyword evidence="2" id="KW-1003">Cell membrane</keyword>
<evidence type="ECO:0000256" key="5">
    <source>
        <dbReference type="ARBA" id="ARBA00022989"/>
    </source>
</evidence>
<evidence type="ECO:0000256" key="7">
    <source>
        <dbReference type="ARBA" id="ARBA00024033"/>
    </source>
</evidence>
<accession>A0A845AME2</accession>
<dbReference type="InterPro" id="IPR018584">
    <property type="entry name" value="GT87"/>
</dbReference>
<feature type="transmembrane region" description="Helical" evidence="8">
    <location>
        <begin position="200"/>
        <end position="221"/>
    </location>
</feature>
<dbReference type="GO" id="GO:0016758">
    <property type="term" value="F:hexosyltransferase activity"/>
    <property type="evidence" value="ECO:0007669"/>
    <property type="project" value="InterPro"/>
</dbReference>
<dbReference type="OrthoDB" id="7679563at2"/>
<evidence type="ECO:0000256" key="4">
    <source>
        <dbReference type="ARBA" id="ARBA00022692"/>
    </source>
</evidence>
<comment type="similarity">
    <text evidence="7">Belongs to the glycosyltransferase 87 family.</text>
</comment>
<reference evidence="9 10" key="1">
    <citation type="submission" date="2019-12" db="EMBL/GenBank/DDBJ databases">
        <title>Genomic-based taxomic classification of the family Erythrobacteraceae.</title>
        <authorList>
            <person name="Xu L."/>
        </authorList>
    </citation>
    <scope>NUCLEOTIDE SEQUENCE [LARGE SCALE GENOMIC DNA]</scope>
    <source>
        <strain evidence="9 10">KEMB 9005-328</strain>
    </source>
</reference>
<keyword evidence="6 8" id="KW-0472">Membrane</keyword>
<sequence length="400" mass="43307">MELVIDFLREARWLDSGRVRGYAVLIGIASLAIFALSYRDAIGPVGSDFLAFWGAGHVAAAGNPAAAYDLAVQQQVQTATASTNYFAFVNPPPFLFMATPFGMLPYPAAWLAWVVLGFALWAWVSIRAFPRLWLLVLIYPGALVEAIHGQAGFVTGAALVYAATRLDRRPLASGAAIGTLLIKPHLALLLPFWLATGRRWLVFAAASASIVILVLASWAAFGSKTMLAYPESWAASRAIMTYAPVAFLLRLSSFYAQTRIYFGEPIALIVGALVLLAMLAVALLAWRRFGNDWRGSGALVLAATGIASPYLFNYDLPFLVMPTLWLVEQGLARGFRPYEKLVLVALFFAPFATRAAALPLGLNLMPFACLVLMWYVWSRGPEPVGLSESLNGDGGAVRIA</sequence>
<feature type="transmembrane region" description="Helical" evidence="8">
    <location>
        <begin position="266"/>
        <end position="286"/>
    </location>
</feature>
<dbReference type="EMBL" id="WTYA01000003">
    <property type="protein sequence ID" value="MXP28168.1"/>
    <property type="molecule type" value="Genomic_DNA"/>
</dbReference>
<gene>
    <name evidence="9" type="ORF">GRI58_04945</name>
</gene>
<evidence type="ECO:0000256" key="1">
    <source>
        <dbReference type="ARBA" id="ARBA00004651"/>
    </source>
</evidence>
<proteinExistence type="inferred from homology"/>
<keyword evidence="3" id="KW-0808">Transferase</keyword>
<evidence type="ECO:0000313" key="10">
    <source>
        <dbReference type="Proteomes" id="UP000439780"/>
    </source>
</evidence>
<comment type="subcellular location">
    <subcellularLocation>
        <location evidence="1">Cell membrane</location>
        <topology evidence="1">Multi-pass membrane protein</topology>
    </subcellularLocation>
</comment>
<feature type="transmembrane region" description="Helical" evidence="8">
    <location>
        <begin position="174"/>
        <end position="194"/>
    </location>
</feature>
<evidence type="ECO:0000313" key="9">
    <source>
        <dbReference type="EMBL" id="MXP28168.1"/>
    </source>
</evidence>
<dbReference type="Pfam" id="PF09594">
    <property type="entry name" value="GT87"/>
    <property type="match status" value="1"/>
</dbReference>
<feature type="transmembrane region" description="Helical" evidence="8">
    <location>
        <begin position="233"/>
        <end position="254"/>
    </location>
</feature>
<feature type="transmembrane region" description="Helical" evidence="8">
    <location>
        <begin position="293"/>
        <end position="312"/>
    </location>
</feature>
<comment type="caution">
    <text evidence="9">The sequence shown here is derived from an EMBL/GenBank/DDBJ whole genome shotgun (WGS) entry which is preliminary data.</text>
</comment>
<evidence type="ECO:0000256" key="6">
    <source>
        <dbReference type="ARBA" id="ARBA00023136"/>
    </source>
</evidence>
<keyword evidence="10" id="KW-1185">Reference proteome</keyword>
<evidence type="ECO:0000256" key="2">
    <source>
        <dbReference type="ARBA" id="ARBA00022475"/>
    </source>
</evidence>
<protein>
    <submittedName>
        <fullName evidence="9">DUF2029 domain-containing protein</fullName>
    </submittedName>
</protein>
<dbReference type="RefSeq" id="WP_160752475.1">
    <property type="nucleotide sequence ID" value="NZ_WTYA01000003.1"/>
</dbReference>
<dbReference type="AlphaFoldDB" id="A0A845AME2"/>
<dbReference type="Proteomes" id="UP000439780">
    <property type="component" value="Unassembled WGS sequence"/>
</dbReference>
<feature type="transmembrane region" description="Helical" evidence="8">
    <location>
        <begin position="20"/>
        <end position="38"/>
    </location>
</feature>
<evidence type="ECO:0000256" key="8">
    <source>
        <dbReference type="SAM" id="Phobius"/>
    </source>
</evidence>